<feature type="transmembrane region" description="Helical" evidence="4">
    <location>
        <begin position="263"/>
        <end position="283"/>
    </location>
</feature>
<feature type="transmembrane region" description="Helical" evidence="4">
    <location>
        <begin position="230"/>
        <end position="251"/>
    </location>
</feature>
<dbReference type="PANTHER" id="PTHR11360">
    <property type="entry name" value="MONOCARBOXYLATE TRANSPORTER"/>
    <property type="match status" value="1"/>
</dbReference>
<protein>
    <submittedName>
        <fullName evidence="6">MFS general substrate transporter</fullName>
    </submittedName>
</protein>
<sequence length="493" mass="53195">MANRHAIPTTEESGSYTDEKDSSRTNPTRPETSVNDGSKSKDVDDFGEKGDTDEASQGSITDHNHNRSPEQQLESGNNSEPVTKVKSRIDVNHVASIPNGGLHAWMQVVGSFFLFFNTWGIINTFGVYQTEYEIGFLTSSTPSAISWIGSIQSFLLMTVGAATGPVYDAGYFRELLWGGSFFLVFGHMMLSLCTKYWQVLLAQAFCIGGGAGALFVPGVAIISTYFNTRLAIATGLAASGSSLGGVLYPIVLHKLIPQVGFGWAVRIIGFIALATLLIPNLCMKVRVLPAAKRPLIDWTAFRSWDFMLFCVGGFVGFMGLYTIFFFSQLYAIQEHITDQNTAFYLLSILNAASVFGRILPNFIADRTGALNIIVPCAAMSGVLIFCMLAVTNVAGIVIVILFFGFFSGTFVSLPPTIIVQMTANRGLIGTRLGMCFFIVSFGVLIGSPIAGAILDARGFTSVWIFGGTLTVAGAAIMFGARVAFKGWNLMIKA</sequence>
<feature type="transmembrane region" description="Helical" evidence="4">
    <location>
        <begin position="372"/>
        <end position="390"/>
    </location>
</feature>
<evidence type="ECO:0000256" key="3">
    <source>
        <dbReference type="SAM" id="MobiDB-lite"/>
    </source>
</evidence>
<comment type="caution">
    <text evidence="6">The sequence shown here is derived from an EMBL/GenBank/DDBJ whole genome shotgun (WGS) entry which is preliminary data.</text>
</comment>
<evidence type="ECO:0000259" key="5">
    <source>
        <dbReference type="PROSITE" id="PS50850"/>
    </source>
</evidence>
<dbReference type="PANTHER" id="PTHR11360:SF234">
    <property type="entry name" value="MFS-TYPE TRANSPORTER DBAD-RELATED"/>
    <property type="match status" value="1"/>
</dbReference>
<accession>A0A9P4NLA1</accession>
<dbReference type="GO" id="GO:0016020">
    <property type="term" value="C:membrane"/>
    <property type="evidence" value="ECO:0007669"/>
    <property type="project" value="UniProtKB-SubCell"/>
</dbReference>
<evidence type="ECO:0000256" key="4">
    <source>
        <dbReference type="SAM" id="Phobius"/>
    </source>
</evidence>
<dbReference type="Pfam" id="PF07690">
    <property type="entry name" value="MFS_1"/>
    <property type="match status" value="1"/>
</dbReference>
<evidence type="ECO:0000313" key="6">
    <source>
        <dbReference type="EMBL" id="KAF2426260.1"/>
    </source>
</evidence>
<dbReference type="EMBL" id="MU007065">
    <property type="protein sequence ID" value="KAF2426260.1"/>
    <property type="molecule type" value="Genomic_DNA"/>
</dbReference>
<organism evidence="6 7">
    <name type="scientific">Tothia fuscella</name>
    <dbReference type="NCBI Taxonomy" id="1048955"/>
    <lineage>
        <taxon>Eukaryota</taxon>
        <taxon>Fungi</taxon>
        <taxon>Dikarya</taxon>
        <taxon>Ascomycota</taxon>
        <taxon>Pezizomycotina</taxon>
        <taxon>Dothideomycetes</taxon>
        <taxon>Pleosporomycetidae</taxon>
        <taxon>Venturiales</taxon>
        <taxon>Cylindrosympodiaceae</taxon>
        <taxon>Tothia</taxon>
    </lineage>
</organism>
<feature type="transmembrane region" description="Helical" evidence="4">
    <location>
        <begin position="145"/>
        <end position="163"/>
    </location>
</feature>
<feature type="transmembrane region" description="Helical" evidence="4">
    <location>
        <begin position="104"/>
        <end position="125"/>
    </location>
</feature>
<feature type="transmembrane region" description="Helical" evidence="4">
    <location>
        <begin position="342"/>
        <end position="360"/>
    </location>
</feature>
<keyword evidence="4" id="KW-0812">Transmembrane</keyword>
<dbReference type="PROSITE" id="PS50850">
    <property type="entry name" value="MFS"/>
    <property type="match status" value="1"/>
</dbReference>
<keyword evidence="4" id="KW-1133">Transmembrane helix</keyword>
<evidence type="ECO:0000256" key="2">
    <source>
        <dbReference type="ARBA" id="ARBA00006727"/>
    </source>
</evidence>
<feature type="transmembrane region" description="Helical" evidence="4">
    <location>
        <begin position="460"/>
        <end position="484"/>
    </location>
</feature>
<proteinExistence type="inferred from homology"/>
<dbReference type="InterPro" id="IPR020846">
    <property type="entry name" value="MFS_dom"/>
</dbReference>
<feature type="transmembrane region" description="Helical" evidence="4">
    <location>
        <begin position="396"/>
        <end position="419"/>
    </location>
</feature>
<comment type="similarity">
    <text evidence="2">Belongs to the major facilitator superfamily. Monocarboxylate porter (TC 2.A.1.13) family.</text>
</comment>
<gene>
    <name evidence="6" type="ORF">EJ08DRAFT_651798</name>
</gene>
<dbReference type="InterPro" id="IPR050327">
    <property type="entry name" value="Proton-linked_MCT"/>
</dbReference>
<feature type="compositionally biased region" description="Basic and acidic residues" evidence="3">
    <location>
        <begin position="38"/>
        <end position="52"/>
    </location>
</feature>
<reference evidence="6" key="1">
    <citation type="journal article" date="2020" name="Stud. Mycol.">
        <title>101 Dothideomycetes genomes: a test case for predicting lifestyles and emergence of pathogens.</title>
        <authorList>
            <person name="Haridas S."/>
            <person name="Albert R."/>
            <person name="Binder M."/>
            <person name="Bloem J."/>
            <person name="Labutti K."/>
            <person name="Salamov A."/>
            <person name="Andreopoulos B."/>
            <person name="Baker S."/>
            <person name="Barry K."/>
            <person name="Bills G."/>
            <person name="Bluhm B."/>
            <person name="Cannon C."/>
            <person name="Castanera R."/>
            <person name="Culley D."/>
            <person name="Daum C."/>
            <person name="Ezra D."/>
            <person name="Gonzalez J."/>
            <person name="Henrissat B."/>
            <person name="Kuo A."/>
            <person name="Liang C."/>
            <person name="Lipzen A."/>
            <person name="Lutzoni F."/>
            <person name="Magnuson J."/>
            <person name="Mondo S."/>
            <person name="Nolan M."/>
            <person name="Ohm R."/>
            <person name="Pangilinan J."/>
            <person name="Park H.-J."/>
            <person name="Ramirez L."/>
            <person name="Alfaro M."/>
            <person name="Sun H."/>
            <person name="Tritt A."/>
            <person name="Yoshinaga Y."/>
            <person name="Zwiers L.-H."/>
            <person name="Turgeon B."/>
            <person name="Goodwin S."/>
            <person name="Spatafora J."/>
            <person name="Crous P."/>
            <person name="Grigoriev I."/>
        </authorList>
    </citation>
    <scope>NUCLEOTIDE SEQUENCE</scope>
    <source>
        <strain evidence="6">CBS 130266</strain>
    </source>
</reference>
<feature type="transmembrane region" description="Helical" evidence="4">
    <location>
        <begin position="175"/>
        <end position="194"/>
    </location>
</feature>
<dbReference type="OrthoDB" id="6509908at2759"/>
<dbReference type="InterPro" id="IPR036259">
    <property type="entry name" value="MFS_trans_sf"/>
</dbReference>
<feature type="transmembrane region" description="Helical" evidence="4">
    <location>
        <begin position="431"/>
        <end position="454"/>
    </location>
</feature>
<feature type="region of interest" description="Disordered" evidence="3">
    <location>
        <begin position="1"/>
        <end position="84"/>
    </location>
</feature>
<name>A0A9P4NLA1_9PEZI</name>
<keyword evidence="4" id="KW-0472">Membrane</keyword>
<dbReference type="AlphaFoldDB" id="A0A9P4NLA1"/>
<feature type="transmembrane region" description="Helical" evidence="4">
    <location>
        <begin position="200"/>
        <end position="223"/>
    </location>
</feature>
<dbReference type="Gene3D" id="1.20.1250.20">
    <property type="entry name" value="MFS general substrate transporter like domains"/>
    <property type="match status" value="1"/>
</dbReference>
<dbReference type="CDD" id="cd17352">
    <property type="entry name" value="MFS_MCT_SLC16"/>
    <property type="match status" value="1"/>
</dbReference>
<dbReference type="InterPro" id="IPR011701">
    <property type="entry name" value="MFS"/>
</dbReference>
<dbReference type="SUPFAM" id="SSF103473">
    <property type="entry name" value="MFS general substrate transporter"/>
    <property type="match status" value="1"/>
</dbReference>
<dbReference type="GO" id="GO:0022857">
    <property type="term" value="F:transmembrane transporter activity"/>
    <property type="evidence" value="ECO:0007669"/>
    <property type="project" value="InterPro"/>
</dbReference>
<feature type="compositionally biased region" description="Polar residues" evidence="3">
    <location>
        <begin position="24"/>
        <end position="37"/>
    </location>
</feature>
<feature type="transmembrane region" description="Helical" evidence="4">
    <location>
        <begin position="304"/>
        <end position="330"/>
    </location>
</feature>
<evidence type="ECO:0000313" key="7">
    <source>
        <dbReference type="Proteomes" id="UP000800235"/>
    </source>
</evidence>
<comment type="subcellular location">
    <subcellularLocation>
        <location evidence="1">Membrane</location>
        <topology evidence="1">Multi-pass membrane protein</topology>
    </subcellularLocation>
</comment>
<evidence type="ECO:0000256" key="1">
    <source>
        <dbReference type="ARBA" id="ARBA00004141"/>
    </source>
</evidence>
<feature type="domain" description="Major facilitator superfamily (MFS) profile" evidence="5">
    <location>
        <begin position="305"/>
        <end position="493"/>
    </location>
</feature>
<feature type="compositionally biased region" description="Polar residues" evidence="3">
    <location>
        <begin position="69"/>
        <end position="81"/>
    </location>
</feature>
<dbReference type="Proteomes" id="UP000800235">
    <property type="component" value="Unassembled WGS sequence"/>
</dbReference>
<keyword evidence="7" id="KW-1185">Reference proteome</keyword>